<feature type="region of interest" description="Disordered" evidence="3">
    <location>
        <begin position="444"/>
        <end position="540"/>
    </location>
</feature>
<feature type="compositionally biased region" description="Basic and acidic residues" evidence="3">
    <location>
        <begin position="445"/>
        <end position="455"/>
    </location>
</feature>
<dbReference type="Pfam" id="PF04442">
    <property type="entry name" value="CtaG_Cox11"/>
    <property type="match status" value="1"/>
</dbReference>
<keyword evidence="4" id="KW-0472">Membrane</keyword>
<evidence type="ECO:0000256" key="2">
    <source>
        <dbReference type="SAM" id="Coils"/>
    </source>
</evidence>
<feature type="compositionally biased region" description="Acidic residues" evidence="3">
    <location>
        <begin position="464"/>
        <end position="477"/>
    </location>
</feature>
<evidence type="ECO:0000313" key="5">
    <source>
        <dbReference type="EnsemblMetazoa" id="GAUT039428-PA"/>
    </source>
</evidence>
<evidence type="ECO:0000313" key="6">
    <source>
        <dbReference type="Proteomes" id="UP000078200"/>
    </source>
</evidence>
<protein>
    <submittedName>
        <fullName evidence="5">Uncharacterized protein</fullName>
    </submittedName>
</protein>
<feature type="transmembrane region" description="Helical" evidence="4">
    <location>
        <begin position="690"/>
        <end position="710"/>
    </location>
</feature>
<dbReference type="Proteomes" id="UP000078200">
    <property type="component" value="Unassembled WGS sequence"/>
</dbReference>
<evidence type="ECO:0000256" key="4">
    <source>
        <dbReference type="SAM" id="Phobius"/>
    </source>
</evidence>
<dbReference type="GO" id="GO:0005743">
    <property type="term" value="C:mitochondrial inner membrane"/>
    <property type="evidence" value="ECO:0007669"/>
    <property type="project" value="UniProtKB-SubCell"/>
</dbReference>
<comment type="subcellular location">
    <subcellularLocation>
        <location evidence="1">Mitochondrion inner membrane</location>
        <topology evidence="1">Single-pass membrane protein</topology>
        <orientation evidence="1">Intermembrane side</orientation>
    </subcellularLocation>
</comment>
<dbReference type="EnsemblMetazoa" id="GAUT039428-RA">
    <property type="protein sequence ID" value="GAUT039428-PA"/>
    <property type="gene ID" value="GAUT039428"/>
</dbReference>
<dbReference type="AlphaFoldDB" id="A0A1A9VJK5"/>
<dbReference type="VEuPathDB" id="VectorBase:GAUT039428"/>
<keyword evidence="2" id="KW-0175">Coiled coil</keyword>
<organism evidence="5 6">
    <name type="scientific">Glossina austeni</name>
    <name type="common">Savannah tsetse fly</name>
    <dbReference type="NCBI Taxonomy" id="7395"/>
    <lineage>
        <taxon>Eukaryota</taxon>
        <taxon>Metazoa</taxon>
        <taxon>Ecdysozoa</taxon>
        <taxon>Arthropoda</taxon>
        <taxon>Hexapoda</taxon>
        <taxon>Insecta</taxon>
        <taxon>Pterygota</taxon>
        <taxon>Neoptera</taxon>
        <taxon>Endopterygota</taxon>
        <taxon>Diptera</taxon>
        <taxon>Brachycera</taxon>
        <taxon>Muscomorpha</taxon>
        <taxon>Hippoboscoidea</taxon>
        <taxon>Glossinidae</taxon>
        <taxon>Glossina</taxon>
    </lineage>
</organism>
<proteinExistence type="predicted"/>
<keyword evidence="4" id="KW-0812">Transmembrane</keyword>
<dbReference type="GO" id="GO:0005507">
    <property type="term" value="F:copper ion binding"/>
    <property type="evidence" value="ECO:0007669"/>
    <property type="project" value="InterPro"/>
</dbReference>
<dbReference type="Gene3D" id="2.60.370.10">
    <property type="entry name" value="Ctag/Cox11"/>
    <property type="match status" value="1"/>
</dbReference>
<sequence length="924" mass="103549">MSDLPWEFKSETNYVDVNIGEQSLAFYYAKNLSDQPSFGMAVYNVTPFKAVNLKSKPCFVITTDSSFNNWHIVSMLQFSIPILPKIIALMNDEPLSFLFLFPDPVSPSSKVTDTHRIIDKLIDLHNLWRPFMVDDKITLNFEIERGEPIAGQSHFSARIKLTNESKNLLRGKLGDTVKFDNLDSYLDLNHENFYIYYNKYGGYYGRDELYVKNDDGRSLTSNLPLNHYGFSMELSLGEGAIADYGFYPLAVIYNPSHYDKEKEKVFDDHGELSPIASNVLDNFLSNTNGLATQDILLKVQNEIAEKEVKLIREKRQAEEELNQKNEELKELIEKDEIKIFKVIKGHDVGDGRSAVILQPDGKEGDKIPLDSSKYYIADYEGNEYLHCVSSGYDMLLDYSDLFFVLNESSYSDLDSGFYPMFDFDSYASNLSTKNQYFGDSQLPEELSHSLERNDSRMSQSDTEAIVDSEQMNEEVIVESEAKPRKKRAVEEDDNDMKDSDNLINIQTKNEDQKSTTVELQEDSSSKASTQELSLSKEDEQEEVVITSVMDSMKDDKEEDYLQHPLKIKTGGPIEMGKYKVELQVTYDDVKNFYDTVRDTYHVSKEYSYEQVMVLYNEIVSPAHNHHYEPFTLDKAYVVDDHLFIKDQDFGTLDDFNEMFYKISPPATKEASTKAAVDLKSVAHRLAPDKLFIPFTVALFFSMLILAPNFLNSSTCANLFSKMFSSITDIPSAMHTADISCGCISLGKLGFPFTVAIILQPSTSILAPISSNALICISTGRFPILHPPGKTVVILPNLLRIGPSIKRDARSLLAVSCDITTNIPAPSPITKPSRSASHGLEASSGLSLNLVDNAFIDAKPAIPTLHSALSAPPAIIISASPSFIVLAEFMIACAPVAHAVTAESFGPTRLLSALTKCCQHLPLVE</sequence>
<dbReference type="InterPro" id="IPR023471">
    <property type="entry name" value="CtaG/Cox11_dom_sf"/>
</dbReference>
<dbReference type="STRING" id="7395.A0A1A9VJK5"/>
<feature type="coiled-coil region" evidence="2">
    <location>
        <begin position="296"/>
        <end position="338"/>
    </location>
</feature>
<evidence type="ECO:0000256" key="1">
    <source>
        <dbReference type="ARBA" id="ARBA00004243"/>
    </source>
</evidence>
<reference evidence="5" key="1">
    <citation type="submission" date="2020-05" db="UniProtKB">
        <authorList>
            <consortium name="EnsemblMetazoa"/>
        </authorList>
    </citation>
    <scope>IDENTIFICATION</scope>
    <source>
        <strain evidence="5">TTRI</strain>
    </source>
</reference>
<dbReference type="InterPro" id="IPR007533">
    <property type="entry name" value="Cyt_c_oxidase_assmbl_CtaG"/>
</dbReference>
<keyword evidence="6" id="KW-1185">Reference proteome</keyword>
<evidence type="ECO:0000256" key="3">
    <source>
        <dbReference type="SAM" id="MobiDB-lite"/>
    </source>
</evidence>
<keyword evidence="4" id="KW-1133">Transmembrane helix</keyword>
<dbReference type="SUPFAM" id="SSF110111">
    <property type="entry name" value="Ctag/Cox11"/>
    <property type="match status" value="1"/>
</dbReference>
<name>A0A1A9VJK5_GLOAU</name>
<accession>A0A1A9VJK5</accession>